<dbReference type="AlphaFoldDB" id="A0A0M3UHB2"/>
<keyword evidence="2" id="KW-1133">Transmembrane helix</keyword>
<dbReference type="InterPro" id="IPR018392">
    <property type="entry name" value="LysM"/>
</dbReference>
<evidence type="ECO:0000259" key="3">
    <source>
        <dbReference type="PROSITE" id="PS51782"/>
    </source>
</evidence>
<feature type="transmembrane region" description="Helical" evidence="2">
    <location>
        <begin position="20"/>
        <end position="48"/>
    </location>
</feature>
<evidence type="ECO:0000313" key="4">
    <source>
        <dbReference type="EMBL" id="ALE94169.1"/>
    </source>
</evidence>
<feature type="compositionally biased region" description="Pro residues" evidence="1">
    <location>
        <begin position="150"/>
        <end position="162"/>
    </location>
</feature>
<proteinExistence type="predicted"/>
<dbReference type="EMBL" id="CP012677">
    <property type="protein sequence ID" value="ALE94169.1"/>
    <property type="molecule type" value="Genomic_DNA"/>
</dbReference>
<keyword evidence="5" id="KW-1185">Reference proteome</keyword>
<name>A0A0M3UHB2_9MICC</name>
<gene>
    <name evidence="4" type="ORF">AOC05_10880</name>
</gene>
<dbReference type="KEGG" id="aaq:AOC05_10880"/>
<dbReference type="PATRIC" id="fig|656366.3.peg.2348"/>
<sequence length="233" mass="23555">MLQRRLSGIRANGPLELDEVLGAVAAGTGIAVALWWALALGGAVVAALAEHRGAPTLAARTAALSPVFMRRLVAAVVGLNLLGAPMALATVPGAAPDTQQRLGATVSSTLLPSTAVPGTAPGTLLPSTAAGDDAINPAWTPSSPGVDPGPVVPAPTRSPPGTPGQERNGTPGKEVVVQKGDSLWSIVATTLGPYATDVEVALTWPQWYRANRAVIGEDPNHILPGQILHAPTG</sequence>
<reference evidence="5" key="1">
    <citation type="submission" date="2015-09" db="EMBL/GenBank/DDBJ databases">
        <title>Complete genome of Arthrobacter alpinus strain R3.8.</title>
        <authorList>
            <person name="See-Too W.S."/>
            <person name="Chan K.G."/>
        </authorList>
    </citation>
    <scope>NUCLEOTIDE SEQUENCE [LARGE SCALE GENOMIC DNA]</scope>
    <source>
        <strain evidence="5">R3.8</strain>
    </source>
</reference>
<keyword evidence="2" id="KW-0472">Membrane</keyword>
<accession>A0A0M3UHB2</accession>
<evidence type="ECO:0000313" key="5">
    <source>
        <dbReference type="Proteomes" id="UP000062833"/>
    </source>
</evidence>
<dbReference type="InterPro" id="IPR036779">
    <property type="entry name" value="LysM_dom_sf"/>
</dbReference>
<evidence type="ECO:0000256" key="1">
    <source>
        <dbReference type="SAM" id="MobiDB-lite"/>
    </source>
</evidence>
<organism evidence="4 5">
    <name type="scientific">Arthrobacter alpinus</name>
    <dbReference type="NCBI Taxonomy" id="656366"/>
    <lineage>
        <taxon>Bacteria</taxon>
        <taxon>Bacillati</taxon>
        <taxon>Actinomycetota</taxon>
        <taxon>Actinomycetes</taxon>
        <taxon>Micrococcales</taxon>
        <taxon>Micrococcaceae</taxon>
        <taxon>Arthrobacter</taxon>
    </lineage>
</organism>
<dbReference type="Proteomes" id="UP000062833">
    <property type="component" value="Chromosome"/>
</dbReference>
<feature type="transmembrane region" description="Helical" evidence="2">
    <location>
        <begin position="68"/>
        <end position="91"/>
    </location>
</feature>
<dbReference type="PROSITE" id="PS51782">
    <property type="entry name" value="LYSM"/>
    <property type="match status" value="1"/>
</dbReference>
<dbReference type="Gene3D" id="3.10.350.10">
    <property type="entry name" value="LysM domain"/>
    <property type="match status" value="1"/>
</dbReference>
<evidence type="ECO:0000256" key="2">
    <source>
        <dbReference type="SAM" id="Phobius"/>
    </source>
</evidence>
<keyword evidence="2" id="KW-0812">Transmembrane</keyword>
<feature type="region of interest" description="Disordered" evidence="1">
    <location>
        <begin position="117"/>
        <end position="173"/>
    </location>
</feature>
<feature type="domain" description="LysM" evidence="3">
    <location>
        <begin position="173"/>
        <end position="230"/>
    </location>
</feature>
<protein>
    <recommendedName>
        <fullName evidence="3">LysM domain-containing protein</fullName>
    </recommendedName>
</protein>
<dbReference type="CDD" id="cd00118">
    <property type="entry name" value="LysM"/>
    <property type="match status" value="1"/>
</dbReference>